<dbReference type="Proteomes" id="UP000027361">
    <property type="component" value="Unassembled WGS sequence"/>
</dbReference>
<dbReference type="InterPro" id="IPR004843">
    <property type="entry name" value="Calcineurin-like_PHP"/>
</dbReference>
<dbReference type="GO" id="GO:0005737">
    <property type="term" value="C:cytoplasm"/>
    <property type="evidence" value="ECO:0007669"/>
    <property type="project" value="TreeGrafter"/>
</dbReference>
<dbReference type="OMA" id="AKPNALM"/>
<organism evidence="3 4">
    <name type="scientific">Tilletiaria anomala (strain ATCC 24038 / CBS 436.72 / UBC 951)</name>
    <dbReference type="NCBI Taxonomy" id="1037660"/>
    <lineage>
        <taxon>Eukaryota</taxon>
        <taxon>Fungi</taxon>
        <taxon>Dikarya</taxon>
        <taxon>Basidiomycota</taxon>
        <taxon>Ustilaginomycotina</taxon>
        <taxon>Exobasidiomycetes</taxon>
        <taxon>Georgefischeriales</taxon>
        <taxon>Tilletiariaceae</taxon>
        <taxon>Tilletiaria</taxon>
    </lineage>
</organism>
<dbReference type="EMBL" id="JMSN01000123">
    <property type="protein sequence ID" value="KDN38154.1"/>
    <property type="molecule type" value="Genomic_DNA"/>
</dbReference>
<accession>A0A066VHB3</accession>
<reference evidence="3 4" key="1">
    <citation type="submission" date="2014-05" db="EMBL/GenBank/DDBJ databases">
        <title>Draft genome sequence of a rare smut relative, Tilletiaria anomala UBC 951.</title>
        <authorList>
            <consortium name="DOE Joint Genome Institute"/>
            <person name="Toome M."/>
            <person name="Kuo A."/>
            <person name="Henrissat B."/>
            <person name="Lipzen A."/>
            <person name="Tritt A."/>
            <person name="Yoshinaga Y."/>
            <person name="Zane M."/>
            <person name="Barry K."/>
            <person name="Grigoriev I.V."/>
            <person name="Spatafora J.W."/>
            <person name="Aimea M.C."/>
        </authorList>
    </citation>
    <scope>NUCLEOTIDE SEQUENCE [LARGE SCALE GENOMIC DNA]</scope>
    <source>
        <strain evidence="3 4">UBC 951</strain>
    </source>
</reference>
<evidence type="ECO:0000256" key="1">
    <source>
        <dbReference type="SAM" id="Phobius"/>
    </source>
</evidence>
<keyword evidence="4" id="KW-1185">Reference proteome</keyword>
<dbReference type="STRING" id="1037660.A0A066VHB3"/>
<sequence>MAIRLRDLTSPQRQDGEIYTPVLPRSMRDDDAVQSGRRRRGKFMLCRILGAYVVFFLLLLSTWRHWHEVIPYHSSKEIGWQEFQSIRSSSLAAADGGNVATASFNQDSTQFGPSFPLDKYTPLLPNAVPLTELTIEVCWPMLPCKPPSTASEDVGLGKWVLVKRALNGREAMALGTVNSAEKSNTAPLSGGFFQAGVGAGALWKLNSLFGKRWLFYRRPRIADIGSRIVDVRIVEKGQTPPERKEGWHRVKHDIRSPFMQLFAKGSSAHLYYRTGGSLAALQASRNQTLGLRQWKDANLEPITEIDVIYGPNEPLPGFTRAGEIMPNNEATKSPGALLAVRRKPVSPPELPPYPLFKKDGTFKILQLADLHYSVQHEPCRNVDEHLDWKYSSGKCLGDFETMARVGAWLDAEKPDLVVLSGDQLNGQGTSWDERSVIMKIIQPMIDRKIMWASIMGNHDSESGFLSRRQFQSMLRQMPYSKTIAGPEDIHGSSNFYLHLHAPTPDKTRLATLYFMDTGAKVLKKATILPDIMTGGSKSKEGDGVSVYDYIQQSQILWFQELSRKAKKIIRPYEPDRGKDIDRLWSRSDIMNSFESRLRRATSEPAQTMRKPTGIVFQHIPLPEAFNGTVDKDPHTGHKFIIGERHEKIDIESGQARSGFFDAVLNAASATSTLTASSERDVELIVHGHMHNNEDCRRVQGVWICFGGGSSFAGYGRADLKRRARVIQLDKWGERISTWHRYDDGSKSKVHTLYDMKL</sequence>
<dbReference type="PANTHER" id="PTHR32440:SF0">
    <property type="entry name" value="PHOSPHATASE DCR2-RELATED"/>
    <property type="match status" value="1"/>
</dbReference>
<comment type="caution">
    <text evidence="3">The sequence shown here is derived from an EMBL/GenBank/DDBJ whole genome shotgun (WGS) entry which is preliminary data.</text>
</comment>
<evidence type="ECO:0000313" key="4">
    <source>
        <dbReference type="Proteomes" id="UP000027361"/>
    </source>
</evidence>
<dbReference type="HOGENOM" id="CLU_398546_0_0_1"/>
<dbReference type="InParanoid" id="A0A066VHB3"/>
<proteinExistence type="predicted"/>
<protein>
    <submittedName>
        <fullName evidence="3">Metallo-dependent phosphatase</fullName>
    </submittedName>
</protein>
<dbReference type="GO" id="GO:0004721">
    <property type="term" value="F:phosphoprotein phosphatase activity"/>
    <property type="evidence" value="ECO:0007669"/>
    <property type="project" value="TreeGrafter"/>
</dbReference>
<dbReference type="CDD" id="cd07383">
    <property type="entry name" value="MPP_Dcr2"/>
    <property type="match status" value="1"/>
</dbReference>
<dbReference type="GeneID" id="25263390"/>
<dbReference type="SUPFAM" id="SSF56300">
    <property type="entry name" value="Metallo-dependent phosphatases"/>
    <property type="match status" value="1"/>
</dbReference>
<dbReference type="FunCoup" id="A0A066VHB3">
    <property type="interactions" value="39"/>
</dbReference>
<dbReference type="OrthoDB" id="783096at2759"/>
<keyword evidence="1" id="KW-0812">Transmembrane</keyword>
<dbReference type="RefSeq" id="XP_013240624.1">
    <property type="nucleotide sequence ID" value="XM_013385170.1"/>
</dbReference>
<dbReference type="Pfam" id="PF00149">
    <property type="entry name" value="Metallophos"/>
    <property type="match status" value="1"/>
</dbReference>
<keyword evidence="1" id="KW-1133">Transmembrane helix</keyword>
<gene>
    <name evidence="3" type="ORF">K437DRAFT_251473</name>
</gene>
<feature type="domain" description="Calcineurin-like phosphoesterase" evidence="2">
    <location>
        <begin position="362"/>
        <end position="644"/>
    </location>
</feature>
<feature type="transmembrane region" description="Helical" evidence="1">
    <location>
        <begin position="44"/>
        <end position="66"/>
    </location>
</feature>
<evidence type="ECO:0000259" key="2">
    <source>
        <dbReference type="Pfam" id="PF00149"/>
    </source>
</evidence>
<dbReference type="InterPro" id="IPR029052">
    <property type="entry name" value="Metallo-depent_PP-like"/>
</dbReference>
<dbReference type="AlphaFoldDB" id="A0A066VHB3"/>
<evidence type="ECO:0000313" key="3">
    <source>
        <dbReference type="EMBL" id="KDN38154.1"/>
    </source>
</evidence>
<dbReference type="PANTHER" id="PTHR32440">
    <property type="entry name" value="PHOSPHATASE DCR2-RELATED-RELATED"/>
    <property type="match status" value="1"/>
</dbReference>
<name>A0A066VHB3_TILAU</name>
<dbReference type="Gene3D" id="3.60.21.10">
    <property type="match status" value="1"/>
</dbReference>
<keyword evidence="1" id="KW-0472">Membrane</keyword>